<protein>
    <submittedName>
        <fullName evidence="1">Uncharacterized protein</fullName>
    </submittedName>
</protein>
<dbReference type="PANTHER" id="PTHR10775">
    <property type="entry name" value="OS08G0208400 PROTEIN"/>
    <property type="match status" value="1"/>
</dbReference>
<reference evidence="1" key="1">
    <citation type="submission" date="2020-06" db="EMBL/GenBank/DDBJ databases">
        <authorList>
            <person name="Li T."/>
            <person name="Hu X."/>
            <person name="Zhang T."/>
            <person name="Song X."/>
            <person name="Zhang H."/>
            <person name="Dai N."/>
            <person name="Sheng W."/>
            <person name="Hou X."/>
            <person name="Wei L."/>
        </authorList>
    </citation>
    <scope>NUCLEOTIDE SEQUENCE</scope>
    <source>
        <strain evidence="1">KEN8</strain>
        <tissue evidence="1">Leaf</tissue>
    </source>
</reference>
<dbReference type="InterPro" id="IPR004242">
    <property type="entry name" value="Transposase_21"/>
</dbReference>
<comment type="caution">
    <text evidence="1">The sequence shown here is derived from an EMBL/GenBank/DDBJ whole genome shotgun (WGS) entry which is preliminary data.</text>
</comment>
<gene>
    <name evidence="1" type="ORF">Scaly_2567700</name>
</gene>
<reference evidence="1" key="2">
    <citation type="journal article" date="2024" name="Plant">
        <title>Genomic evolution and insights into agronomic trait innovations of Sesamum species.</title>
        <authorList>
            <person name="Miao H."/>
            <person name="Wang L."/>
            <person name="Qu L."/>
            <person name="Liu H."/>
            <person name="Sun Y."/>
            <person name="Le M."/>
            <person name="Wang Q."/>
            <person name="Wei S."/>
            <person name="Zheng Y."/>
            <person name="Lin W."/>
            <person name="Duan Y."/>
            <person name="Cao H."/>
            <person name="Xiong S."/>
            <person name="Wang X."/>
            <person name="Wei L."/>
            <person name="Li C."/>
            <person name="Ma Q."/>
            <person name="Ju M."/>
            <person name="Zhao R."/>
            <person name="Li G."/>
            <person name="Mu C."/>
            <person name="Tian Q."/>
            <person name="Mei H."/>
            <person name="Zhang T."/>
            <person name="Gao T."/>
            <person name="Zhang H."/>
        </authorList>
    </citation>
    <scope>NUCLEOTIDE SEQUENCE</scope>
    <source>
        <strain evidence="1">KEN8</strain>
    </source>
</reference>
<sequence length="350" mass="39968">MVEYYNWTSHGEDIVQDYYEAPGVPQASEEPTSTGHFEAGPSYFAFSHEGILDDGTRSCPMDVGTSSYVYGGGGPKKLVKDLGLPVEKIHAFLRYLVLTPRLQKLYSSREITEHRTWPATHQTTEGSMRYPSDAEAWKHFDRMYPDFAEEPRNVRLGLCTDGFAPHSQYSRTYSCWPVIITPYDLPPGMCMSFEYIFVMMVIPGPSNPKYLIDVYLEQFIEELLQLSHVVMRMYDHATNKAFMMRAALMWTVNDLLAYGIVSRWSTAGVMGFPTVSPCAPSIPKESFMKNRIENKVARPRLTGDQILTRVANISPVVEMLSLLPDVYGSDHKWTKKSIFWDLPYWSTFLI</sequence>
<accession>A0AAW2K0B1</accession>
<dbReference type="PANTHER" id="PTHR10775:SF182">
    <property type="entry name" value="TRANSPOSON, EN_SPM-LIKE, TRANSPOSASE-ASSOCIATED DOMAIN PROTEIN-RELATED"/>
    <property type="match status" value="1"/>
</dbReference>
<evidence type="ECO:0000313" key="1">
    <source>
        <dbReference type="EMBL" id="KAL0300169.1"/>
    </source>
</evidence>
<proteinExistence type="predicted"/>
<organism evidence="1">
    <name type="scientific">Sesamum calycinum</name>
    <dbReference type="NCBI Taxonomy" id="2727403"/>
    <lineage>
        <taxon>Eukaryota</taxon>
        <taxon>Viridiplantae</taxon>
        <taxon>Streptophyta</taxon>
        <taxon>Embryophyta</taxon>
        <taxon>Tracheophyta</taxon>
        <taxon>Spermatophyta</taxon>
        <taxon>Magnoliopsida</taxon>
        <taxon>eudicotyledons</taxon>
        <taxon>Gunneridae</taxon>
        <taxon>Pentapetalae</taxon>
        <taxon>asterids</taxon>
        <taxon>lamiids</taxon>
        <taxon>Lamiales</taxon>
        <taxon>Pedaliaceae</taxon>
        <taxon>Sesamum</taxon>
    </lineage>
</organism>
<name>A0AAW2K0B1_9LAMI</name>
<dbReference type="Pfam" id="PF02992">
    <property type="entry name" value="Transposase_21"/>
    <property type="match status" value="1"/>
</dbReference>
<dbReference type="AlphaFoldDB" id="A0AAW2K0B1"/>
<dbReference type="EMBL" id="JACGWM010000705">
    <property type="protein sequence ID" value="KAL0300169.1"/>
    <property type="molecule type" value="Genomic_DNA"/>
</dbReference>